<protein>
    <submittedName>
        <fullName evidence="2">Uncharacterized protein</fullName>
    </submittedName>
</protein>
<sequence>MPSSILSIVAPKLPRHPRFKGLRMDRITVTRPRFDTAALMPWSVDLLATFGVVSGWLRGLGTSVLFRFDLGPIASMPGSMDLTGTYRGVSPWLRSSGTFQPYRFDLVSSASMPGSNDPTGMFRNICGWLRHVDAYPYGFDSSVSPSTPDASQRFFHSHRVNAAAARCAAFVAISPVISVIAISIAIAIASPLALNTRRNCLVSALNLSKLKRLGIAFSGVVAVSVLFPMQWLSVRALDASAWFPQLSGSSGCPLEASTAIFASVLMCGVSVCPVGMSMWLPSPSVSLTSRFESPTLRYVPTPSPWSITSISALFNVLGASICALGASAWLLDIPVWQSNPSVRHPGPFTLPAHQFVPPMRTSGLVSPSSTYSSTVVVRSSVSSFRAFPRSAA</sequence>
<dbReference type="AlphaFoldDB" id="A0A0C2YNI5"/>
<reference evidence="3" key="2">
    <citation type="submission" date="2015-01" db="EMBL/GenBank/DDBJ databases">
        <title>Evolutionary Origins and Diversification of the Mycorrhizal Mutualists.</title>
        <authorList>
            <consortium name="DOE Joint Genome Institute"/>
            <consortium name="Mycorrhizal Genomics Consortium"/>
            <person name="Kohler A."/>
            <person name="Kuo A."/>
            <person name="Nagy L.G."/>
            <person name="Floudas D."/>
            <person name="Copeland A."/>
            <person name="Barry K.W."/>
            <person name="Cichocki N."/>
            <person name="Veneault-Fourrey C."/>
            <person name="LaButti K."/>
            <person name="Lindquist E.A."/>
            <person name="Lipzen A."/>
            <person name="Lundell T."/>
            <person name="Morin E."/>
            <person name="Murat C."/>
            <person name="Riley R."/>
            <person name="Ohm R."/>
            <person name="Sun H."/>
            <person name="Tunlid A."/>
            <person name="Henrissat B."/>
            <person name="Grigoriev I.V."/>
            <person name="Hibbett D.S."/>
            <person name="Martin F."/>
        </authorList>
    </citation>
    <scope>NUCLEOTIDE SEQUENCE [LARGE SCALE GENOMIC DNA]</scope>
    <source>
        <strain evidence="3">Foug A</strain>
    </source>
</reference>
<dbReference type="InParanoid" id="A0A0C2YNI5"/>
<evidence type="ECO:0000256" key="1">
    <source>
        <dbReference type="SAM" id="Phobius"/>
    </source>
</evidence>
<gene>
    <name evidence="2" type="ORF">SCLCIDRAFT_33554</name>
</gene>
<keyword evidence="3" id="KW-1185">Reference proteome</keyword>
<keyword evidence="1" id="KW-0812">Transmembrane</keyword>
<feature type="transmembrane region" description="Helical" evidence="1">
    <location>
        <begin position="258"/>
        <end position="280"/>
    </location>
</feature>
<evidence type="ECO:0000313" key="2">
    <source>
        <dbReference type="EMBL" id="KIM51303.1"/>
    </source>
</evidence>
<dbReference type="EMBL" id="KN822267">
    <property type="protein sequence ID" value="KIM51303.1"/>
    <property type="molecule type" value="Genomic_DNA"/>
</dbReference>
<organism evidence="2 3">
    <name type="scientific">Scleroderma citrinum Foug A</name>
    <dbReference type="NCBI Taxonomy" id="1036808"/>
    <lineage>
        <taxon>Eukaryota</taxon>
        <taxon>Fungi</taxon>
        <taxon>Dikarya</taxon>
        <taxon>Basidiomycota</taxon>
        <taxon>Agaricomycotina</taxon>
        <taxon>Agaricomycetes</taxon>
        <taxon>Agaricomycetidae</taxon>
        <taxon>Boletales</taxon>
        <taxon>Sclerodermatineae</taxon>
        <taxon>Sclerodermataceae</taxon>
        <taxon>Scleroderma</taxon>
    </lineage>
</organism>
<proteinExistence type="predicted"/>
<feature type="transmembrane region" description="Helical" evidence="1">
    <location>
        <begin position="167"/>
        <end position="193"/>
    </location>
</feature>
<keyword evidence="1" id="KW-0472">Membrane</keyword>
<dbReference type="HOGENOM" id="CLU_704300_0_0_1"/>
<evidence type="ECO:0000313" key="3">
    <source>
        <dbReference type="Proteomes" id="UP000053989"/>
    </source>
</evidence>
<reference evidence="2 3" key="1">
    <citation type="submission" date="2014-04" db="EMBL/GenBank/DDBJ databases">
        <authorList>
            <consortium name="DOE Joint Genome Institute"/>
            <person name="Kuo A."/>
            <person name="Kohler A."/>
            <person name="Nagy L.G."/>
            <person name="Floudas D."/>
            <person name="Copeland A."/>
            <person name="Barry K.W."/>
            <person name="Cichocki N."/>
            <person name="Veneault-Fourrey C."/>
            <person name="LaButti K."/>
            <person name="Lindquist E.A."/>
            <person name="Lipzen A."/>
            <person name="Lundell T."/>
            <person name="Morin E."/>
            <person name="Murat C."/>
            <person name="Sun H."/>
            <person name="Tunlid A."/>
            <person name="Henrissat B."/>
            <person name="Grigoriev I.V."/>
            <person name="Hibbett D.S."/>
            <person name="Martin F."/>
            <person name="Nordberg H.P."/>
            <person name="Cantor M.N."/>
            <person name="Hua S.X."/>
        </authorList>
    </citation>
    <scope>NUCLEOTIDE SEQUENCE [LARGE SCALE GENOMIC DNA]</scope>
    <source>
        <strain evidence="2 3">Foug A</strain>
    </source>
</reference>
<dbReference type="Proteomes" id="UP000053989">
    <property type="component" value="Unassembled WGS sequence"/>
</dbReference>
<accession>A0A0C2YNI5</accession>
<feature type="transmembrane region" description="Helical" evidence="1">
    <location>
        <begin position="213"/>
        <end position="237"/>
    </location>
</feature>
<keyword evidence="1" id="KW-1133">Transmembrane helix</keyword>
<name>A0A0C2YNI5_9AGAM</name>